<accession>A0ABV0EFI5</accession>
<dbReference type="EMBL" id="JBAJEX010000006">
    <property type="protein sequence ID" value="MEO1767291.1"/>
    <property type="molecule type" value="Genomic_DNA"/>
</dbReference>
<dbReference type="Gene3D" id="2.10.70.10">
    <property type="entry name" value="Complement Module, domain 1"/>
    <property type="match status" value="1"/>
</dbReference>
<sequence>MTTEIPTAAPKDSRYLVLDRQRPIPSERLFRQENEVRILHQGQEYRLRITRAGKLILTK</sequence>
<dbReference type="InterPro" id="IPR019600">
    <property type="entry name" value="Hemin_uptake_protein_HemP"/>
</dbReference>
<organism evidence="1 2">
    <name type="scientific">Thiobacter aerophilum</name>
    <dbReference type="NCBI Taxonomy" id="3121275"/>
    <lineage>
        <taxon>Bacteria</taxon>
        <taxon>Pseudomonadati</taxon>
        <taxon>Pseudomonadota</taxon>
        <taxon>Betaproteobacteria</taxon>
        <taxon>Burkholderiales</taxon>
        <taxon>Thiobacteraceae</taxon>
        <taxon>Thiobacter</taxon>
    </lineage>
</organism>
<dbReference type="Pfam" id="PF10636">
    <property type="entry name" value="hemP"/>
    <property type="match status" value="1"/>
</dbReference>
<gene>
    <name evidence="1" type="ORF">V6E02_08710</name>
</gene>
<evidence type="ECO:0000313" key="2">
    <source>
        <dbReference type="Proteomes" id="UP001482231"/>
    </source>
</evidence>
<reference evidence="1 2" key="1">
    <citation type="submission" date="2024-02" db="EMBL/GenBank/DDBJ databases">
        <title>New thermophilic sulfur-oxidizing bacteria from a hot springs of the Uzon caldera (Kamchatka, Russia).</title>
        <authorList>
            <person name="Dukat A.M."/>
            <person name="Elcheninov A.G."/>
            <person name="Frolov E.N."/>
        </authorList>
    </citation>
    <scope>NUCLEOTIDE SEQUENCE [LARGE SCALE GENOMIC DNA]</scope>
    <source>
        <strain evidence="1 2">AK1</strain>
    </source>
</reference>
<dbReference type="RefSeq" id="WP_347308401.1">
    <property type="nucleotide sequence ID" value="NZ_JBAJEX010000006.1"/>
</dbReference>
<protein>
    <submittedName>
        <fullName evidence="1">Hemin uptake protein HemP</fullName>
    </submittedName>
</protein>
<proteinExistence type="predicted"/>
<name>A0ABV0EFI5_9BURK</name>
<evidence type="ECO:0000313" key="1">
    <source>
        <dbReference type="EMBL" id="MEO1767291.1"/>
    </source>
</evidence>
<comment type="caution">
    <text evidence="1">The sequence shown here is derived from an EMBL/GenBank/DDBJ whole genome shotgun (WGS) entry which is preliminary data.</text>
</comment>
<dbReference type="Proteomes" id="UP001482231">
    <property type="component" value="Unassembled WGS sequence"/>
</dbReference>
<keyword evidence="2" id="KW-1185">Reference proteome</keyword>